<evidence type="ECO:0000313" key="2">
    <source>
        <dbReference type="EMBL" id="BAE82602.1"/>
    </source>
</evidence>
<proteinExistence type="predicted"/>
<dbReference type="Proteomes" id="UP000001946">
    <property type="component" value="Chromosome"/>
</dbReference>
<name>Q24XY5_DESHY</name>
<evidence type="ECO:0008006" key="5">
    <source>
        <dbReference type="Google" id="ProtNLM"/>
    </source>
</evidence>
<dbReference type="GO" id="GO:0003677">
    <property type="term" value="F:DNA binding"/>
    <property type="evidence" value="ECO:0007669"/>
    <property type="project" value="InterPro"/>
</dbReference>
<evidence type="ECO:0000256" key="1">
    <source>
        <dbReference type="SAM" id="Coils"/>
    </source>
</evidence>
<dbReference type="KEGG" id="dsy:DSY0813"/>
<organism evidence="3 4">
    <name type="scientific">Desulfitobacterium hafniense (strain Y51)</name>
    <dbReference type="NCBI Taxonomy" id="138119"/>
    <lineage>
        <taxon>Bacteria</taxon>
        <taxon>Bacillati</taxon>
        <taxon>Bacillota</taxon>
        <taxon>Clostridia</taxon>
        <taxon>Eubacteriales</taxon>
        <taxon>Desulfitobacteriaceae</taxon>
        <taxon>Desulfitobacterium</taxon>
    </lineage>
</organism>
<keyword evidence="1" id="KW-0175">Coiled coil</keyword>
<keyword evidence="4" id="KW-1185">Reference proteome</keyword>
<dbReference type="EMBL" id="AP008230">
    <property type="protein sequence ID" value="BAE83107.1"/>
    <property type="molecule type" value="Genomic_DNA"/>
</dbReference>
<dbReference type="Pfam" id="PF01527">
    <property type="entry name" value="HTH_Tnp_1"/>
    <property type="match status" value="1"/>
</dbReference>
<evidence type="ECO:0000313" key="3">
    <source>
        <dbReference type="EMBL" id="BAE83107.1"/>
    </source>
</evidence>
<dbReference type="AlphaFoldDB" id="Q24XY5"/>
<dbReference type="KEGG" id="dsy:DSY1318"/>
<accession>Q24XY5</accession>
<dbReference type="GO" id="GO:0004803">
    <property type="term" value="F:transposase activity"/>
    <property type="evidence" value="ECO:0007669"/>
    <property type="project" value="InterPro"/>
</dbReference>
<gene>
    <name evidence="2" type="ordered locus">DSY0813</name>
    <name evidence="3" type="ordered locus">DSY1318</name>
</gene>
<feature type="coiled-coil region" evidence="1">
    <location>
        <begin position="48"/>
        <end position="82"/>
    </location>
</feature>
<dbReference type="HOGENOM" id="CLU_027402_33_0_9"/>
<dbReference type="InterPro" id="IPR009057">
    <property type="entry name" value="Homeodomain-like_sf"/>
</dbReference>
<dbReference type="InterPro" id="IPR002514">
    <property type="entry name" value="Transposase_8"/>
</dbReference>
<evidence type="ECO:0000313" key="4">
    <source>
        <dbReference type="Proteomes" id="UP000001946"/>
    </source>
</evidence>
<dbReference type="STRING" id="138119.DSY0813"/>
<dbReference type="eggNOG" id="COG2963">
    <property type="taxonomic scope" value="Bacteria"/>
</dbReference>
<dbReference type="SUPFAM" id="SSF46689">
    <property type="entry name" value="Homeodomain-like"/>
    <property type="match status" value="1"/>
</dbReference>
<sequence length="99" mass="11541">MINVSKNGKRYNQEFKHDIIRLITEENRSVSSVVQDFGVNEQTVRNWLKQTKERQDPIKTKIAELEAELKARDKKIADQELTIDILKKATAIFAQSNRK</sequence>
<protein>
    <recommendedName>
        <fullName evidence="5">Transposase</fullName>
    </recommendedName>
</protein>
<dbReference type="Gene3D" id="1.10.10.60">
    <property type="entry name" value="Homeodomain-like"/>
    <property type="match status" value="1"/>
</dbReference>
<dbReference type="EMBL" id="AP008230">
    <property type="protein sequence ID" value="BAE82602.1"/>
    <property type="molecule type" value="Genomic_DNA"/>
</dbReference>
<reference evidence="3 4" key="1">
    <citation type="journal article" date="2006" name="J. Bacteriol.">
        <title>Complete genome sequence of the dehalorespiring bacterium Desulfitobacterium hafniense Y51 and comparison with Dehalococcoides ethenogenes 195.</title>
        <authorList>
            <person name="Nonaka H."/>
            <person name="Keresztes G."/>
            <person name="Shinoda Y."/>
            <person name="Ikenaga Y."/>
            <person name="Abe M."/>
            <person name="Naito K."/>
            <person name="Inatomi K."/>
            <person name="Furukawa K."/>
            <person name="Inui M."/>
            <person name="Yukawa H."/>
        </authorList>
    </citation>
    <scope>NUCLEOTIDE SEQUENCE [LARGE SCALE GENOMIC DNA]</scope>
    <source>
        <strain evidence="3 4">Y51</strain>
    </source>
</reference>
<dbReference type="GO" id="GO:0006313">
    <property type="term" value="P:DNA transposition"/>
    <property type="evidence" value="ECO:0007669"/>
    <property type="project" value="InterPro"/>
</dbReference>